<protein>
    <submittedName>
        <fullName evidence="2">Uncharacterized protein</fullName>
    </submittedName>
</protein>
<keyword evidence="3" id="KW-1185">Reference proteome</keyword>
<accession>A0A3A2Z2I6</accession>
<dbReference type="Proteomes" id="UP000266188">
    <property type="component" value="Unassembled WGS sequence"/>
</dbReference>
<dbReference type="AlphaFoldDB" id="A0A3A2Z2I6"/>
<name>A0A3A2Z2I6_9EURO</name>
<comment type="caution">
    <text evidence="2">The sequence shown here is derived from an EMBL/GenBank/DDBJ whole genome shotgun (WGS) entry which is preliminary data.</text>
</comment>
<organism evidence="2 3">
    <name type="scientific">Aspergillus sclerotialis</name>
    <dbReference type="NCBI Taxonomy" id="2070753"/>
    <lineage>
        <taxon>Eukaryota</taxon>
        <taxon>Fungi</taxon>
        <taxon>Dikarya</taxon>
        <taxon>Ascomycota</taxon>
        <taxon>Pezizomycotina</taxon>
        <taxon>Eurotiomycetes</taxon>
        <taxon>Eurotiomycetidae</taxon>
        <taxon>Eurotiales</taxon>
        <taxon>Aspergillaceae</taxon>
        <taxon>Aspergillus</taxon>
        <taxon>Aspergillus subgen. Polypaecilum</taxon>
    </lineage>
</organism>
<feature type="compositionally biased region" description="Basic residues" evidence="1">
    <location>
        <begin position="61"/>
        <end position="73"/>
    </location>
</feature>
<evidence type="ECO:0000313" key="3">
    <source>
        <dbReference type="Proteomes" id="UP000266188"/>
    </source>
</evidence>
<reference evidence="3" key="1">
    <citation type="submission" date="2017-02" db="EMBL/GenBank/DDBJ databases">
        <authorList>
            <person name="Tafer H."/>
            <person name="Lopandic K."/>
        </authorList>
    </citation>
    <scope>NUCLEOTIDE SEQUENCE [LARGE SCALE GENOMIC DNA]</scope>
    <source>
        <strain evidence="3">CBS 366.77</strain>
    </source>
</reference>
<feature type="non-terminal residue" evidence="2">
    <location>
        <position position="1"/>
    </location>
</feature>
<sequence>RQRRPRQMVSNLALLLRAAMKTPRTRTKAARKIRAAMNLTSPREVTKKKRLLNLPNERPKMSRRPPQRRQGLR</sequence>
<gene>
    <name evidence="2" type="ORF">PHISCL_11250</name>
</gene>
<feature type="non-terminal residue" evidence="2">
    <location>
        <position position="73"/>
    </location>
</feature>
<dbReference type="EMBL" id="MVGC01005448">
    <property type="protein sequence ID" value="RJE16413.1"/>
    <property type="molecule type" value="Genomic_DNA"/>
</dbReference>
<evidence type="ECO:0000313" key="2">
    <source>
        <dbReference type="EMBL" id="RJE16413.1"/>
    </source>
</evidence>
<feature type="region of interest" description="Disordered" evidence="1">
    <location>
        <begin position="41"/>
        <end position="73"/>
    </location>
</feature>
<evidence type="ECO:0000256" key="1">
    <source>
        <dbReference type="SAM" id="MobiDB-lite"/>
    </source>
</evidence>
<proteinExistence type="predicted"/>